<accession>A0ACD1GNR2</accession>
<evidence type="ECO:0000313" key="2">
    <source>
        <dbReference type="Proteomes" id="UP000249057"/>
    </source>
</evidence>
<name>A0ACD1GNR2_9EURO</name>
<organism evidence="1 2">
    <name type="scientific">Aspergillus brunneoviolaceus CBS 621.78</name>
    <dbReference type="NCBI Taxonomy" id="1450534"/>
    <lineage>
        <taxon>Eukaryota</taxon>
        <taxon>Fungi</taxon>
        <taxon>Dikarya</taxon>
        <taxon>Ascomycota</taxon>
        <taxon>Pezizomycotina</taxon>
        <taxon>Eurotiomycetes</taxon>
        <taxon>Eurotiomycetidae</taxon>
        <taxon>Eurotiales</taxon>
        <taxon>Aspergillaceae</taxon>
        <taxon>Aspergillus</taxon>
        <taxon>Aspergillus subgen. Circumdati</taxon>
    </lineage>
</organism>
<sequence>MVPRQEDEAEDDISLTSTVESEPKSEYEVEQVLAEQRFEDGVRYLVQWAGYPPERNSWEPADAFSDGQTILDWRRKNTDIAAGKCKSFDVDAWLQYMEDFEERREDRKRRREAKRRRLGASAGTSKAAQKTDSQRPLQKPLSRRHSSGPGVPAQRRVHQEVPPVLFGGGKPPQAHPQRRSSLHASTSMNSGKWFPNLSSKYWHQKARTKELDPVLDGLDLRRPSEWPENPPIAPTRATERISDIQPAPVSDSAASGSYRNRSPEKLEENTTRVIEPGETRNKRGHEPFSGRPPRAKKIMTPSGLRLVGFGELLVRILYGPDKRIIGAARLCGLGSKIRGQLLRHKRGHSLDIWFQHVCTLNQYQTIASNAMGRAYDVGWIEGYDDTTPDIRLMSQDLKQENTVAIYNFERVGLAFLAYPPESLGFRDLSNLRKDIPDVYLHIHVRESLNSIEQLHHNAHVQKSTPRYPETEITGSAENLNRSDHLSITEGCEETKRELTRSMKDRTVTENASKRHMSPDQHVAEATVNGPSLPNLLEDIDTDPSLPEPAGFEAMDIDHEGPPPALEQKKSLTDDELNLKNVFKKQFEVNFETLVKVNAGSKTQLAKVLYLMYPEDPIHAEEFQLLAEFLKHYNPVIYSSRYEGDWEKFARTVSNGVVFFHESFAAFHTLPFLKQLLGKSSVGFWSVSLVKPLQFADHPSHFQRIFPHGCVILMTEEFMVREQHGTIVLLAWMNDWMRKKIPGYWKMMFRPDVLNWVLQQHETSPQADQENWLTMYRLISQLCVPSAYNTASGEILSGSTDEYFESNAISPPKLQGYGSRTEKDNPDIPAGLSRAHLDADHLIEFFAGWALVNNHLYRRFVVVTSPGLKVPRWAEWNHIELKHGAREFIESFQIDYRYYWSKLTEKPGSQGGAKDHHSHQAASPYTPRTPGGLRAAPTEHKASRLTQIMNSASAQYNYPEPYQ</sequence>
<protein>
    <submittedName>
        <fullName evidence="1">Uncharacterized protein</fullName>
    </submittedName>
</protein>
<dbReference type="EMBL" id="KZ825312">
    <property type="protein sequence ID" value="RAH50888.1"/>
    <property type="molecule type" value="Genomic_DNA"/>
</dbReference>
<dbReference type="Proteomes" id="UP000249057">
    <property type="component" value="Unassembled WGS sequence"/>
</dbReference>
<evidence type="ECO:0000313" key="1">
    <source>
        <dbReference type="EMBL" id="RAH50888.1"/>
    </source>
</evidence>
<gene>
    <name evidence="1" type="ORF">BO95DRAFT_510422</name>
</gene>
<reference evidence="1" key="1">
    <citation type="submission" date="2018-02" db="EMBL/GenBank/DDBJ databases">
        <title>The genomes of Aspergillus section Nigri reveals drivers in fungal speciation.</title>
        <authorList>
            <consortium name="DOE Joint Genome Institute"/>
            <person name="Vesth T.C."/>
            <person name="Nybo J."/>
            <person name="Theobald S."/>
            <person name="Brandl J."/>
            <person name="Frisvad J.C."/>
            <person name="Nielsen K.F."/>
            <person name="Lyhne E.K."/>
            <person name="Kogle M.E."/>
            <person name="Kuo A."/>
            <person name="Riley R."/>
            <person name="Clum A."/>
            <person name="Nolan M."/>
            <person name="Lipzen A."/>
            <person name="Salamov A."/>
            <person name="Henrissat B."/>
            <person name="Wiebenga A."/>
            <person name="De vries R.P."/>
            <person name="Grigoriev I.V."/>
            <person name="Mortensen U.H."/>
            <person name="Andersen M.R."/>
            <person name="Baker S.E."/>
        </authorList>
    </citation>
    <scope>NUCLEOTIDE SEQUENCE</scope>
    <source>
        <strain evidence="1">CBS 621.78</strain>
    </source>
</reference>
<keyword evidence="2" id="KW-1185">Reference proteome</keyword>
<proteinExistence type="predicted"/>